<feature type="domain" description="Creatinase N-terminal" evidence="2">
    <location>
        <begin position="14"/>
        <end position="149"/>
    </location>
</feature>
<evidence type="ECO:0000313" key="4">
    <source>
        <dbReference type="Proteomes" id="UP001271249"/>
    </source>
</evidence>
<dbReference type="Proteomes" id="UP001271249">
    <property type="component" value="Unassembled WGS sequence"/>
</dbReference>
<dbReference type="Gene3D" id="3.90.230.10">
    <property type="entry name" value="Creatinase/methionine aminopeptidase superfamily"/>
    <property type="match status" value="1"/>
</dbReference>
<dbReference type="InterPro" id="IPR036005">
    <property type="entry name" value="Creatinase/aminopeptidase-like"/>
</dbReference>
<protein>
    <submittedName>
        <fullName evidence="3">Xaa-Pro peptidase family protein</fullName>
    </submittedName>
</protein>
<dbReference type="PANTHER" id="PTHR46112">
    <property type="entry name" value="AMINOPEPTIDASE"/>
    <property type="match status" value="1"/>
</dbReference>
<comment type="caution">
    <text evidence="3">The sequence shown here is derived from an EMBL/GenBank/DDBJ whole genome shotgun (WGS) entry which is preliminary data.</text>
</comment>
<sequence length="382" mass="41089">MDRNPFSEAEIAGRLSKVRKALAERGLDAAVFASPENIFYLTGLDHWGYFAPHLLIVTLDRQPVLVTRSMEKVTIENQVKAAQFRGHSDSETAADLAARVLAELGLTGKRIGLEHWTSGLSHGLALKLEAQADAKWSDVSGLVDRMRLVKSAEEQALMRRAAKVTDAAAGAAIAAIHDGAAEQEVAAECVAAMARAGGHAPGFGPFIRPAARLGEEHTTWGDGIYRRGEPVFVELSGCVSRYHAPLGRLIRIGTIKDEDAAMAEVTAKAFNAVVEALRPGVRAREVYAAWQGVADEAGLSHYRRHHCGYLVGIGQPPSWTGGNSVTGLRHDSDLEIETGMSFHILSWLMGTGRGDDFISNTVLLTETGAEVLTRTPTGPIVR</sequence>
<dbReference type="SUPFAM" id="SSF55920">
    <property type="entry name" value="Creatinase/aminopeptidase"/>
    <property type="match status" value="1"/>
</dbReference>
<dbReference type="EMBL" id="JAVIJC010000050">
    <property type="protein sequence ID" value="MDX8496077.1"/>
    <property type="molecule type" value="Genomic_DNA"/>
</dbReference>
<dbReference type="InterPro" id="IPR000587">
    <property type="entry name" value="Creatinase_N"/>
</dbReference>
<dbReference type="InterPro" id="IPR050659">
    <property type="entry name" value="Peptidase_M24B"/>
</dbReference>
<organism evidence="3 4">
    <name type="scientific">Mesorhizobium captivum</name>
    <dbReference type="NCBI Taxonomy" id="3072319"/>
    <lineage>
        <taxon>Bacteria</taxon>
        <taxon>Pseudomonadati</taxon>
        <taxon>Pseudomonadota</taxon>
        <taxon>Alphaproteobacteria</taxon>
        <taxon>Hyphomicrobiales</taxon>
        <taxon>Phyllobacteriaceae</taxon>
        <taxon>Mesorhizobium</taxon>
    </lineage>
</organism>
<evidence type="ECO:0000259" key="1">
    <source>
        <dbReference type="Pfam" id="PF00557"/>
    </source>
</evidence>
<dbReference type="InterPro" id="IPR000994">
    <property type="entry name" value="Pept_M24"/>
</dbReference>
<dbReference type="PANTHER" id="PTHR46112:SF2">
    <property type="entry name" value="XAA-PRO AMINOPEPTIDASE P-RELATED"/>
    <property type="match status" value="1"/>
</dbReference>
<evidence type="ECO:0000313" key="3">
    <source>
        <dbReference type="EMBL" id="MDX8496077.1"/>
    </source>
</evidence>
<dbReference type="CDD" id="cd01066">
    <property type="entry name" value="APP_MetAP"/>
    <property type="match status" value="1"/>
</dbReference>
<gene>
    <name evidence="3" type="ORF">RFN29_31520</name>
</gene>
<feature type="domain" description="Peptidase M24" evidence="1">
    <location>
        <begin position="157"/>
        <end position="366"/>
    </location>
</feature>
<dbReference type="Pfam" id="PF00557">
    <property type="entry name" value="Peptidase_M24"/>
    <property type="match status" value="1"/>
</dbReference>
<reference evidence="3 4" key="1">
    <citation type="submission" date="2023-08" db="EMBL/GenBank/DDBJ databases">
        <title>Implementing the SeqCode for naming new Mesorhizobium species isolated from Vachellia karroo root nodules.</title>
        <authorList>
            <person name="Van Lill M."/>
        </authorList>
    </citation>
    <scope>NUCLEOTIDE SEQUENCE [LARGE SCALE GENOMIC DNA]</scope>
    <source>
        <strain evidence="3 4">VK22B</strain>
    </source>
</reference>
<dbReference type="Pfam" id="PF01321">
    <property type="entry name" value="Creatinase_N"/>
    <property type="match status" value="1"/>
</dbReference>
<name>A0ABU4Z9Z2_9HYPH</name>
<accession>A0ABU4Z9Z2</accession>
<dbReference type="RefSeq" id="WP_320229780.1">
    <property type="nucleotide sequence ID" value="NZ_JAVIJB010000046.1"/>
</dbReference>
<evidence type="ECO:0000259" key="2">
    <source>
        <dbReference type="Pfam" id="PF01321"/>
    </source>
</evidence>
<dbReference type="InterPro" id="IPR029149">
    <property type="entry name" value="Creatin/AminoP/Spt16_N"/>
</dbReference>
<dbReference type="SUPFAM" id="SSF53092">
    <property type="entry name" value="Creatinase/prolidase N-terminal domain"/>
    <property type="match status" value="1"/>
</dbReference>
<proteinExistence type="predicted"/>
<dbReference type="Gene3D" id="3.40.350.10">
    <property type="entry name" value="Creatinase/prolidase N-terminal domain"/>
    <property type="match status" value="1"/>
</dbReference>
<keyword evidence="4" id="KW-1185">Reference proteome</keyword>